<dbReference type="RefSeq" id="XP_005536835.1">
    <property type="nucleotide sequence ID" value="XM_005536778.1"/>
</dbReference>
<reference evidence="2 3" key="2">
    <citation type="journal article" date="2007" name="BMC Biol.">
        <title>A 100%-complete sequence reveals unusually simple genomic features in the hot-spring red alga Cyanidioschyzon merolae.</title>
        <authorList>
            <person name="Nozaki H."/>
            <person name="Takano H."/>
            <person name="Misumi O."/>
            <person name="Terasawa K."/>
            <person name="Matsuzaki M."/>
            <person name="Maruyama S."/>
            <person name="Nishida K."/>
            <person name="Yagisawa F."/>
            <person name="Yoshida Y."/>
            <person name="Fujiwara T."/>
            <person name="Takio S."/>
            <person name="Tamura K."/>
            <person name="Chung S.J."/>
            <person name="Nakamura S."/>
            <person name="Kuroiwa H."/>
            <person name="Tanaka K."/>
            <person name="Sato N."/>
            <person name="Kuroiwa T."/>
        </authorList>
    </citation>
    <scope>NUCLEOTIDE SEQUENCE [LARGE SCALE GENOMIC DNA]</scope>
    <source>
        <strain evidence="2 3">10D</strain>
    </source>
</reference>
<dbReference type="EMBL" id="AP006494">
    <property type="protein sequence ID" value="BAM80799.1"/>
    <property type="molecule type" value="Genomic_DNA"/>
</dbReference>
<dbReference type="GO" id="GO:0034551">
    <property type="term" value="P:mitochondrial respiratory chain complex III assembly"/>
    <property type="evidence" value="ECO:0007669"/>
    <property type="project" value="InterPro"/>
</dbReference>
<evidence type="ECO:0000313" key="2">
    <source>
        <dbReference type="EMBL" id="BAM80799.1"/>
    </source>
</evidence>
<dbReference type="Gramene" id="CML201CT">
    <property type="protein sequence ID" value="CML201CT"/>
    <property type="gene ID" value="CML201C"/>
</dbReference>
<proteinExistence type="predicted"/>
<dbReference type="GO" id="GO:0005739">
    <property type="term" value="C:mitochondrion"/>
    <property type="evidence" value="ECO:0007669"/>
    <property type="project" value="GOC"/>
</dbReference>
<dbReference type="KEGG" id="cme:CYME_CML201C"/>
<reference evidence="2 3" key="1">
    <citation type="journal article" date="2004" name="Nature">
        <title>Genome sequence of the ultrasmall unicellular red alga Cyanidioschyzon merolae 10D.</title>
        <authorList>
            <person name="Matsuzaki M."/>
            <person name="Misumi O."/>
            <person name="Shin-i T."/>
            <person name="Maruyama S."/>
            <person name="Takahara M."/>
            <person name="Miyagishima S."/>
            <person name="Mori T."/>
            <person name="Nishida K."/>
            <person name="Yagisawa F."/>
            <person name="Nishida K."/>
            <person name="Yoshida Y."/>
            <person name="Nishimura Y."/>
            <person name="Nakao S."/>
            <person name="Kobayashi T."/>
            <person name="Momoyama Y."/>
            <person name="Higashiyama T."/>
            <person name="Minoda A."/>
            <person name="Sano M."/>
            <person name="Nomoto H."/>
            <person name="Oishi K."/>
            <person name="Hayashi H."/>
            <person name="Ohta F."/>
            <person name="Nishizaka S."/>
            <person name="Haga S."/>
            <person name="Miura S."/>
            <person name="Morishita T."/>
            <person name="Kabeya Y."/>
            <person name="Terasawa K."/>
            <person name="Suzuki Y."/>
            <person name="Ishii Y."/>
            <person name="Asakawa S."/>
            <person name="Takano H."/>
            <person name="Ohta N."/>
            <person name="Kuroiwa H."/>
            <person name="Tanaka K."/>
            <person name="Shimizu N."/>
            <person name="Sugano S."/>
            <person name="Sato N."/>
            <person name="Nozaki H."/>
            <person name="Ogasawara N."/>
            <person name="Kohara Y."/>
            <person name="Kuroiwa T."/>
        </authorList>
    </citation>
    <scope>NUCLEOTIDE SEQUENCE [LARGE SCALE GENOMIC DNA]</scope>
    <source>
        <strain evidence="2 3">10D</strain>
    </source>
</reference>
<dbReference type="InterPro" id="IPR045298">
    <property type="entry name" value="Complex1_LYR_LYRM7"/>
</dbReference>
<dbReference type="Proteomes" id="UP000007014">
    <property type="component" value="Chromosome 12"/>
</dbReference>
<dbReference type="OrthoDB" id="74240at2759"/>
<gene>
    <name evidence="2" type="ORF">CYME_CML201C</name>
</gene>
<dbReference type="HOGENOM" id="CLU_183355_0_0_1"/>
<dbReference type="CDD" id="cd20267">
    <property type="entry name" value="Complex1_LYR_LYRM7"/>
    <property type="match status" value="1"/>
</dbReference>
<feature type="domain" description="Complex 1 LYR protein" evidence="1">
    <location>
        <begin position="7"/>
        <end position="68"/>
    </location>
</feature>
<dbReference type="OMA" id="GRDCLMK"/>
<evidence type="ECO:0000259" key="1">
    <source>
        <dbReference type="Pfam" id="PF05347"/>
    </source>
</evidence>
<name>M1V8P7_CYAM1</name>
<organism evidence="2 3">
    <name type="scientific">Cyanidioschyzon merolae (strain NIES-3377 / 10D)</name>
    <name type="common">Unicellular red alga</name>
    <dbReference type="NCBI Taxonomy" id="280699"/>
    <lineage>
        <taxon>Eukaryota</taxon>
        <taxon>Rhodophyta</taxon>
        <taxon>Bangiophyceae</taxon>
        <taxon>Cyanidiales</taxon>
        <taxon>Cyanidiaceae</taxon>
        <taxon>Cyanidioschyzon</taxon>
    </lineage>
</organism>
<dbReference type="InterPro" id="IPR008011">
    <property type="entry name" value="Complex1_LYR_dom"/>
</dbReference>
<sequence>MRLLRHEALSLYRESLRTCKAFTWQHPSGKAWREILAETLRKEFEAGRLETQPDRILELLVNGREALRKTQELLVQKQRELQKRQSLSSN</sequence>
<accession>M1V8P7</accession>
<dbReference type="GeneID" id="16994626"/>
<keyword evidence="3" id="KW-1185">Reference proteome</keyword>
<protein>
    <recommendedName>
        <fullName evidence="1">Complex 1 LYR protein domain-containing protein</fullName>
    </recommendedName>
</protein>
<dbReference type="Pfam" id="PF05347">
    <property type="entry name" value="Complex1_LYR"/>
    <property type="match status" value="1"/>
</dbReference>
<dbReference type="PANTHER" id="PTHR47484:SF1">
    <property type="entry name" value="COMPLEX 1 PROTEIN CONTAINING PROTEIN, EXPRESSED"/>
    <property type="match status" value="1"/>
</dbReference>
<dbReference type="PANTHER" id="PTHR47484">
    <property type="entry name" value="COMPLEX 1 PROTEIN CONTAINING PROTEIN, EXPRESSED"/>
    <property type="match status" value="1"/>
</dbReference>
<evidence type="ECO:0000313" key="3">
    <source>
        <dbReference type="Proteomes" id="UP000007014"/>
    </source>
</evidence>
<dbReference type="AlphaFoldDB" id="M1V8P7"/>